<keyword evidence="5" id="KW-1185">Reference proteome</keyword>
<dbReference type="Gene3D" id="3.10.580.10">
    <property type="entry name" value="CBS-domain"/>
    <property type="match status" value="1"/>
</dbReference>
<dbReference type="eggNOG" id="COG0517">
    <property type="taxonomic scope" value="Bacteria"/>
</dbReference>
<dbReference type="Pfam" id="PF00571">
    <property type="entry name" value="CBS"/>
    <property type="match status" value="2"/>
</dbReference>
<sequence length="131" mass="14147">MTDAGTIEPYMRTEFLRLHPDTVIRRAIAELLASGESAAPVVDDSGHLVGIFTQKDCFAPALQSAYYQSWPDTVARFMTAEVRTLDAHCGLIAAAEIFHGEPFRAFPVTQGGSLVGMLSRADLLAAFIAFG</sequence>
<dbReference type="PROSITE" id="PS51371">
    <property type="entry name" value="CBS"/>
    <property type="match status" value="2"/>
</dbReference>
<dbReference type="HOGENOM" id="CLU_040681_9_2_5"/>
<evidence type="ECO:0000256" key="1">
    <source>
        <dbReference type="ARBA" id="ARBA00023122"/>
    </source>
</evidence>
<dbReference type="InterPro" id="IPR051257">
    <property type="entry name" value="Diverse_CBS-Domain"/>
</dbReference>
<dbReference type="RefSeq" id="WP_020039392.1">
    <property type="nucleotide sequence ID" value="NZ_KE557282.1"/>
</dbReference>
<dbReference type="AlphaFoldDB" id="S9QAN2"/>
<feature type="domain" description="CBS" evidence="3">
    <location>
        <begin position="11"/>
        <end position="69"/>
    </location>
</feature>
<evidence type="ECO:0000259" key="3">
    <source>
        <dbReference type="PROSITE" id="PS51371"/>
    </source>
</evidence>
<dbReference type="InterPro" id="IPR000644">
    <property type="entry name" value="CBS_dom"/>
</dbReference>
<feature type="domain" description="CBS" evidence="3">
    <location>
        <begin position="78"/>
        <end position="131"/>
    </location>
</feature>
<evidence type="ECO:0000256" key="2">
    <source>
        <dbReference type="PROSITE-ProRule" id="PRU00703"/>
    </source>
</evidence>
<proteinExistence type="predicted"/>
<name>S9QAN2_9RHOB</name>
<comment type="caution">
    <text evidence="4">The sequence shown here is derived from an EMBL/GenBank/DDBJ whole genome shotgun (WGS) entry which is preliminary data.</text>
</comment>
<dbReference type="SUPFAM" id="SSF54631">
    <property type="entry name" value="CBS-domain pair"/>
    <property type="match status" value="1"/>
</dbReference>
<dbReference type="InterPro" id="IPR046342">
    <property type="entry name" value="CBS_dom_sf"/>
</dbReference>
<dbReference type="OrthoDB" id="9783590at2"/>
<dbReference type="Proteomes" id="UP000015347">
    <property type="component" value="Unassembled WGS sequence"/>
</dbReference>
<dbReference type="STRING" id="1123237.Salmuc_00510"/>
<keyword evidence="1 2" id="KW-0129">CBS domain</keyword>
<accession>S9QAN2</accession>
<dbReference type="InterPro" id="IPR044729">
    <property type="entry name" value="CBS_bac"/>
</dbReference>
<organism evidence="4 5">
    <name type="scientific">Salipiger mucosus DSM 16094</name>
    <dbReference type="NCBI Taxonomy" id="1123237"/>
    <lineage>
        <taxon>Bacteria</taxon>
        <taxon>Pseudomonadati</taxon>
        <taxon>Pseudomonadota</taxon>
        <taxon>Alphaproteobacteria</taxon>
        <taxon>Rhodobacterales</taxon>
        <taxon>Roseobacteraceae</taxon>
        <taxon>Salipiger</taxon>
    </lineage>
</organism>
<reference evidence="5" key="1">
    <citation type="journal article" date="2014" name="Stand. Genomic Sci.">
        <title>Genome sequence of the exopolysaccharide-producing Salipiger mucosus type strain (DSM 16094(T)), a moderately halophilic member of the Roseobacter clade.</title>
        <authorList>
            <person name="Riedel T."/>
            <person name="Spring S."/>
            <person name="Fiebig A."/>
            <person name="Petersen J."/>
            <person name="Kyrpides N.C."/>
            <person name="Goker M."/>
            <person name="Klenk H.P."/>
        </authorList>
    </citation>
    <scope>NUCLEOTIDE SEQUENCE [LARGE SCALE GENOMIC DNA]</scope>
    <source>
        <strain evidence="5">DSM 16094</strain>
    </source>
</reference>
<dbReference type="CDD" id="cd04629">
    <property type="entry name" value="CBS_pair_bac"/>
    <property type="match status" value="1"/>
</dbReference>
<gene>
    <name evidence="4" type="ORF">Salmuc_00510</name>
</gene>
<dbReference type="PANTHER" id="PTHR43080:SF2">
    <property type="entry name" value="CBS DOMAIN-CONTAINING PROTEIN"/>
    <property type="match status" value="1"/>
</dbReference>
<evidence type="ECO:0000313" key="4">
    <source>
        <dbReference type="EMBL" id="EPX76678.1"/>
    </source>
</evidence>
<dbReference type="SMART" id="SM00116">
    <property type="entry name" value="CBS"/>
    <property type="match status" value="2"/>
</dbReference>
<dbReference type="PANTHER" id="PTHR43080">
    <property type="entry name" value="CBS DOMAIN-CONTAINING PROTEIN CBSX3, MITOCHONDRIAL"/>
    <property type="match status" value="1"/>
</dbReference>
<dbReference type="EMBL" id="APVH01000046">
    <property type="protein sequence ID" value="EPX76678.1"/>
    <property type="molecule type" value="Genomic_DNA"/>
</dbReference>
<evidence type="ECO:0000313" key="5">
    <source>
        <dbReference type="Proteomes" id="UP000015347"/>
    </source>
</evidence>
<protein>
    <recommendedName>
        <fullName evidence="3">CBS domain-containing protein</fullName>
    </recommendedName>
</protein>